<dbReference type="GO" id="GO:0005615">
    <property type="term" value="C:extracellular space"/>
    <property type="evidence" value="ECO:0007669"/>
    <property type="project" value="TreeGrafter"/>
</dbReference>
<feature type="domain" description="Kazal-like" evidence="5">
    <location>
        <begin position="163"/>
        <end position="199"/>
    </location>
</feature>
<dbReference type="InterPro" id="IPR036773">
    <property type="entry name" value="TB_dom_sf"/>
</dbReference>
<proteinExistence type="predicted"/>
<dbReference type="AlphaFoldDB" id="A0A9P0AYY2"/>
<dbReference type="GO" id="GO:0005509">
    <property type="term" value="F:calcium ion binding"/>
    <property type="evidence" value="ECO:0007669"/>
    <property type="project" value="TreeGrafter"/>
</dbReference>
<dbReference type="OrthoDB" id="192611at2759"/>
<dbReference type="Gene3D" id="3.90.290.10">
    <property type="entry name" value="TGF-beta binding (TB) domain"/>
    <property type="match status" value="1"/>
</dbReference>
<dbReference type="SMART" id="SM00280">
    <property type="entry name" value="KAZAL"/>
    <property type="match status" value="3"/>
</dbReference>
<dbReference type="Gene3D" id="3.30.60.30">
    <property type="match status" value="3"/>
</dbReference>
<dbReference type="PROSITE" id="PS51465">
    <property type="entry name" value="KAZAL_2"/>
    <property type="match status" value="3"/>
</dbReference>
<dbReference type="GO" id="GO:0005518">
    <property type="term" value="F:collagen binding"/>
    <property type="evidence" value="ECO:0007669"/>
    <property type="project" value="TreeGrafter"/>
</dbReference>
<evidence type="ECO:0000256" key="3">
    <source>
        <dbReference type="ARBA" id="ARBA00023157"/>
    </source>
</evidence>
<dbReference type="SUPFAM" id="SSF100895">
    <property type="entry name" value="Kazal-type serine protease inhibitors"/>
    <property type="match status" value="3"/>
</dbReference>
<dbReference type="Pfam" id="PF07648">
    <property type="entry name" value="Kazal_2"/>
    <property type="match status" value="3"/>
</dbReference>
<dbReference type="PANTHER" id="PTHR13866">
    <property type="entry name" value="SPARC OSTEONECTIN"/>
    <property type="match status" value="1"/>
</dbReference>
<dbReference type="CDD" id="cd00104">
    <property type="entry name" value="KAZAL_FS"/>
    <property type="match status" value="1"/>
</dbReference>
<gene>
    <name evidence="6" type="ORF">MELIAE_LOCUS4083</name>
</gene>
<keyword evidence="7" id="KW-1185">Reference proteome</keyword>
<organism evidence="6 7">
    <name type="scientific">Brassicogethes aeneus</name>
    <name type="common">Rape pollen beetle</name>
    <name type="synonym">Meligethes aeneus</name>
    <dbReference type="NCBI Taxonomy" id="1431903"/>
    <lineage>
        <taxon>Eukaryota</taxon>
        <taxon>Metazoa</taxon>
        <taxon>Ecdysozoa</taxon>
        <taxon>Arthropoda</taxon>
        <taxon>Hexapoda</taxon>
        <taxon>Insecta</taxon>
        <taxon>Pterygota</taxon>
        <taxon>Neoptera</taxon>
        <taxon>Endopterygota</taxon>
        <taxon>Coleoptera</taxon>
        <taxon>Polyphaga</taxon>
        <taxon>Cucujiformia</taxon>
        <taxon>Nitidulidae</taxon>
        <taxon>Meligethinae</taxon>
        <taxon>Brassicogethes</taxon>
    </lineage>
</organism>
<dbReference type="Pfam" id="PF21333">
    <property type="entry name" value="FST_N"/>
    <property type="match status" value="1"/>
</dbReference>
<keyword evidence="2" id="KW-0677">Repeat</keyword>
<dbReference type="SMART" id="SM00274">
    <property type="entry name" value="FOLN"/>
    <property type="match status" value="3"/>
</dbReference>
<reference evidence="6" key="1">
    <citation type="submission" date="2021-12" db="EMBL/GenBank/DDBJ databases">
        <authorList>
            <person name="King R."/>
        </authorList>
    </citation>
    <scope>NUCLEOTIDE SEQUENCE</scope>
</reference>
<sequence length="359" mass="38960">MNAALNRSPPPKSAAAASTISIKRVSAAKLVLLFFLCLMVFVDFAKAGTCWSAMIRTSNGRCKELLREKSTKEECCQAASSSRSLTTAWSADELDSGTLFFWRVLGGGVPCSPCRDSCKDVECGLDKSCVIRKGAPKCVCSSKCKELSNKAVRSAGGASKSAVCGTDGRSYRNICRLRKRACRRRTTTLTVAYNGVCQSSCDKIECPQGKHCLLDQNLTPHCVNCMKKCPMHVQKKRQVCGSDGLTYPSACHLRAKACRKGKAVPIAYKGACKAEASCSSVHCRQSQSCLADLSTGRPRCVSCGVECRPRHMHGPICGTNNSTYHTWCHMMQDACQRGYVIDTMHNGKCRTTKGKMGNT</sequence>
<feature type="domain" description="Kazal-like" evidence="5">
    <location>
        <begin position="304"/>
        <end position="351"/>
    </location>
</feature>
<dbReference type="Proteomes" id="UP001154078">
    <property type="component" value="Chromosome 2"/>
</dbReference>
<evidence type="ECO:0000259" key="5">
    <source>
        <dbReference type="PROSITE" id="PS51465"/>
    </source>
</evidence>
<accession>A0A9P0AYY2</accession>
<evidence type="ECO:0000313" key="7">
    <source>
        <dbReference type="Proteomes" id="UP001154078"/>
    </source>
</evidence>
<dbReference type="GO" id="GO:0050840">
    <property type="term" value="F:extracellular matrix binding"/>
    <property type="evidence" value="ECO:0007669"/>
    <property type="project" value="TreeGrafter"/>
</dbReference>
<evidence type="ECO:0000256" key="2">
    <source>
        <dbReference type="ARBA" id="ARBA00022737"/>
    </source>
</evidence>
<feature type="domain" description="Kazal-like" evidence="5">
    <location>
        <begin position="223"/>
        <end position="274"/>
    </location>
</feature>
<evidence type="ECO:0000256" key="1">
    <source>
        <dbReference type="ARBA" id="ARBA00022729"/>
    </source>
</evidence>
<dbReference type="InterPro" id="IPR003645">
    <property type="entry name" value="Fol_N"/>
</dbReference>
<dbReference type="InterPro" id="IPR002350">
    <property type="entry name" value="Kazal_dom"/>
</dbReference>
<keyword evidence="1" id="KW-0732">Signal</keyword>
<keyword evidence="4" id="KW-0325">Glycoprotein</keyword>
<dbReference type="EMBL" id="OV121133">
    <property type="protein sequence ID" value="CAH0551480.1"/>
    <property type="molecule type" value="Genomic_DNA"/>
</dbReference>
<evidence type="ECO:0000256" key="4">
    <source>
        <dbReference type="ARBA" id="ARBA00023180"/>
    </source>
</evidence>
<protein>
    <recommendedName>
        <fullName evidence="5">Kazal-like domain-containing protein</fullName>
    </recommendedName>
</protein>
<dbReference type="InterPro" id="IPR036058">
    <property type="entry name" value="Kazal_dom_sf"/>
</dbReference>
<name>A0A9P0AYY2_BRAAE</name>
<evidence type="ECO:0000313" key="6">
    <source>
        <dbReference type="EMBL" id="CAH0551480.1"/>
    </source>
</evidence>
<dbReference type="PANTHER" id="PTHR13866:SF29">
    <property type="entry name" value="FOLLISTATIN"/>
    <property type="match status" value="1"/>
</dbReference>
<keyword evidence="3" id="KW-1015">Disulfide bond</keyword>